<keyword evidence="2" id="KW-0698">rRNA processing</keyword>
<organism evidence="4">
    <name type="scientific">Tetraodon nigroviridis</name>
    <name type="common">Spotted green pufferfish</name>
    <name type="synonym">Chelonodon nigroviridis</name>
    <dbReference type="NCBI Taxonomy" id="99883"/>
    <lineage>
        <taxon>Eukaryota</taxon>
        <taxon>Metazoa</taxon>
        <taxon>Chordata</taxon>
        <taxon>Craniata</taxon>
        <taxon>Vertebrata</taxon>
        <taxon>Euteleostomi</taxon>
        <taxon>Actinopterygii</taxon>
        <taxon>Neopterygii</taxon>
        <taxon>Teleostei</taxon>
        <taxon>Neoteleostei</taxon>
        <taxon>Acanthomorphata</taxon>
        <taxon>Eupercaria</taxon>
        <taxon>Tetraodontiformes</taxon>
        <taxon>Tetradontoidea</taxon>
        <taxon>Tetraodontidae</taxon>
        <taxon>Tetraodon</taxon>
    </lineage>
</organism>
<dbReference type="EMBL" id="CAAE01015002">
    <property type="protein sequence ID" value="CAG08984.1"/>
    <property type="molecule type" value="Genomic_DNA"/>
</dbReference>
<dbReference type="GO" id="GO:0005677">
    <property type="term" value="C:chromatin silencing complex"/>
    <property type="evidence" value="ECO:0007669"/>
    <property type="project" value="TreeGrafter"/>
</dbReference>
<dbReference type="AlphaFoldDB" id="Q4RRJ8"/>
<protein>
    <recommendedName>
        <fullName evidence="1 2">Ribosomal RNA-processing protein 8</fullName>
        <ecNumber evidence="2">2.1.1.-</ecNumber>
    </recommendedName>
</protein>
<comment type="caution">
    <text evidence="4">The sequence shown here is derived from an EMBL/GenBank/DDBJ whole genome shotgun (WGS) entry which is preliminary data.</text>
</comment>
<evidence type="ECO:0000256" key="2">
    <source>
        <dbReference type="RuleBase" id="RU365074"/>
    </source>
</evidence>
<dbReference type="PANTHER" id="PTHR12787:SF0">
    <property type="entry name" value="RIBOSOMAL RNA-PROCESSING PROTEIN 8"/>
    <property type="match status" value="1"/>
</dbReference>
<dbReference type="GO" id="GO:0006364">
    <property type="term" value="P:rRNA processing"/>
    <property type="evidence" value="ECO:0007669"/>
    <property type="project" value="UniProtKB-UniRule"/>
</dbReference>
<feature type="non-terminal residue" evidence="4">
    <location>
        <position position="345"/>
    </location>
</feature>
<keyword evidence="2" id="KW-0949">S-adenosyl-L-methionine</keyword>
<evidence type="ECO:0000313" key="4">
    <source>
        <dbReference type="EMBL" id="CAG08984.1"/>
    </source>
</evidence>
<dbReference type="GO" id="GO:0008168">
    <property type="term" value="F:methyltransferase activity"/>
    <property type="evidence" value="ECO:0007669"/>
    <property type="project" value="UniProtKB-KW"/>
</dbReference>
<dbReference type="GO" id="GO:0046015">
    <property type="term" value="P:regulation of transcription by glucose"/>
    <property type="evidence" value="ECO:0007669"/>
    <property type="project" value="TreeGrafter"/>
</dbReference>
<keyword evidence="2" id="KW-0539">Nucleus</keyword>
<dbReference type="KEGG" id="tng:GSTEN00030136G001"/>
<comment type="similarity">
    <text evidence="2">Belongs to the methyltransferase superfamily. RRP8 family.</text>
</comment>
<evidence type="ECO:0000256" key="1">
    <source>
        <dbReference type="ARBA" id="ARBA00020203"/>
    </source>
</evidence>
<feature type="compositionally biased region" description="Basic and acidic residues" evidence="3">
    <location>
        <begin position="148"/>
        <end position="170"/>
    </location>
</feature>
<dbReference type="EC" id="2.1.1.-" evidence="2"/>
<dbReference type="GO" id="GO:0000183">
    <property type="term" value="P:rDNA heterochromatin formation"/>
    <property type="evidence" value="ECO:0007669"/>
    <property type="project" value="TreeGrafter"/>
</dbReference>
<accession>Q4RRJ8</accession>
<dbReference type="PANTHER" id="PTHR12787">
    <property type="entry name" value="RIBOSOMAL RNA-PROCESSING PROTEIN 8"/>
    <property type="match status" value="1"/>
</dbReference>
<feature type="region of interest" description="Disordered" evidence="3">
    <location>
        <begin position="135"/>
        <end position="170"/>
    </location>
</feature>
<keyword evidence="2" id="KW-0808">Transferase</keyword>
<comment type="subcellular location">
    <subcellularLocation>
        <location evidence="2">Nucleus</location>
        <location evidence="2">Nucleolus</location>
    </subcellularLocation>
</comment>
<name>Q4RRJ8_TETNG</name>
<reference evidence="4" key="1">
    <citation type="journal article" date="2004" name="Nature">
        <title>Genome duplication in the teleost fish Tetraodon nigroviridis reveals the early vertebrate proto-karyotype.</title>
        <authorList>
            <person name="Jaillon O."/>
            <person name="Aury J.-M."/>
            <person name="Brunet F."/>
            <person name="Petit J.-L."/>
            <person name="Stange-Thomann N."/>
            <person name="Mauceli E."/>
            <person name="Bouneau L."/>
            <person name="Fischer C."/>
            <person name="Ozouf-Costaz C."/>
            <person name="Bernot A."/>
            <person name="Nicaud S."/>
            <person name="Jaffe D."/>
            <person name="Fisher S."/>
            <person name="Lutfalla G."/>
            <person name="Dossat C."/>
            <person name="Segurens B."/>
            <person name="Dasilva C."/>
            <person name="Salanoubat M."/>
            <person name="Levy M."/>
            <person name="Boudet N."/>
            <person name="Castellano S."/>
            <person name="Anthouard V."/>
            <person name="Jubin C."/>
            <person name="Castelli V."/>
            <person name="Katinka M."/>
            <person name="Vacherie B."/>
            <person name="Biemont C."/>
            <person name="Skalli Z."/>
            <person name="Cattolico L."/>
            <person name="Poulain J."/>
            <person name="De Berardinis V."/>
            <person name="Cruaud C."/>
            <person name="Duprat S."/>
            <person name="Brottier P."/>
            <person name="Coutanceau J.-P."/>
            <person name="Gouzy J."/>
            <person name="Parra G."/>
            <person name="Lardier G."/>
            <person name="Chapple C."/>
            <person name="McKernan K.J."/>
            <person name="McEwan P."/>
            <person name="Bosak S."/>
            <person name="Kellis M."/>
            <person name="Volff J.-N."/>
            <person name="Guigo R."/>
            <person name="Zody M.C."/>
            <person name="Mesirov J."/>
            <person name="Lindblad-Toh K."/>
            <person name="Birren B."/>
            <person name="Nusbaum C."/>
            <person name="Kahn D."/>
            <person name="Robinson-Rechavi M."/>
            <person name="Laudet V."/>
            <person name="Schachter V."/>
            <person name="Quetier F."/>
            <person name="Saurin W."/>
            <person name="Scarpelli C."/>
            <person name="Wincker P."/>
            <person name="Lander E.S."/>
            <person name="Weissenbach J."/>
            <person name="Roest Crollius H."/>
        </authorList>
    </citation>
    <scope>NUCLEOTIDE SEQUENCE [LARGE SCALE GENOMIC DNA]</scope>
</reference>
<proteinExistence type="inferred from homology"/>
<comment type="function">
    <text evidence="2">Probable methyltransferase required to silence rDNA.</text>
</comment>
<dbReference type="GO" id="GO:0033553">
    <property type="term" value="C:rDNA heterochromatin"/>
    <property type="evidence" value="ECO:0007669"/>
    <property type="project" value="TreeGrafter"/>
</dbReference>
<keyword evidence="2" id="KW-0489">Methyltransferase</keyword>
<dbReference type="GO" id="GO:0042149">
    <property type="term" value="P:cellular response to glucose starvation"/>
    <property type="evidence" value="ECO:0007669"/>
    <property type="project" value="TreeGrafter"/>
</dbReference>
<dbReference type="FunFam" id="3.40.50.150:FF:000068">
    <property type="entry name" value="Ribosomal RNA-processing protein 8"/>
    <property type="match status" value="1"/>
</dbReference>
<dbReference type="InterPro" id="IPR007823">
    <property type="entry name" value="RRP8"/>
</dbReference>
<sequence length="345" mass="39989">PETTEKLSRKQWKNKMKNKRKCKNKYRPKDPEKEANKVESAENIKPTEEVKAESFKKKHSETISQKPPERKSLLKKRRRTLKGRLAGLEKIRLRRLRHQPQEWKTQTIRRSDQRSELKPELDIKQRLKREKLRKMLHSQEAEQQESLPEMKDETSSPDREKEPEQDRSACLRSRMEQRLESARFRYINEVHVQHVERPSSLVVADFGCGDCKIARSVKNKVHSFDLAATCELVTVCDMANVPLPDASVGIAVFCLSLMGVNLVDFLAEANRVLKNGGFLKIAEVASRFDNVRSFINALSNLGFKMVSKNTEDTHFYSFEFVKTAAVPQNLKKIGLQLKPCVYKKR</sequence>
<dbReference type="GO" id="GO:0005730">
    <property type="term" value="C:nucleolus"/>
    <property type="evidence" value="ECO:0007669"/>
    <property type="project" value="UniProtKB-SubCell"/>
</dbReference>
<dbReference type="OrthoDB" id="10258825at2759"/>
<dbReference type="Gene3D" id="3.40.50.150">
    <property type="entry name" value="Vaccinia Virus protein VP39"/>
    <property type="match status" value="1"/>
</dbReference>
<feature type="non-terminal residue" evidence="4">
    <location>
        <position position="1"/>
    </location>
</feature>
<feature type="compositionally biased region" description="Basic residues" evidence="3">
    <location>
        <begin position="73"/>
        <end position="82"/>
    </location>
</feature>
<dbReference type="Pfam" id="PF05148">
    <property type="entry name" value="Methyltransf_8"/>
    <property type="match status" value="1"/>
</dbReference>
<feature type="region of interest" description="Disordered" evidence="3">
    <location>
        <begin position="1"/>
        <end position="86"/>
    </location>
</feature>
<feature type="compositionally biased region" description="Basic and acidic residues" evidence="3">
    <location>
        <begin position="27"/>
        <end position="55"/>
    </location>
</feature>
<reference evidence="4" key="2">
    <citation type="submission" date="2004-02" db="EMBL/GenBank/DDBJ databases">
        <authorList>
            <consortium name="Genoscope"/>
            <consortium name="Whitehead Institute Centre for Genome Research"/>
        </authorList>
    </citation>
    <scope>NUCLEOTIDE SEQUENCE</scope>
</reference>
<dbReference type="SUPFAM" id="SSF53335">
    <property type="entry name" value="S-adenosyl-L-methionine-dependent methyltransferases"/>
    <property type="match status" value="1"/>
</dbReference>
<feature type="compositionally biased region" description="Basic residues" evidence="3">
    <location>
        <begin position="9"/>
        <end position="26"/>
    </location>
</feature>
<dbReference type="InterPro" id="IPR029063">
    <property type="entry name" value="SAM-dependent_MTases_sf"/>
</dbReference>
<gene>
    <name evidence="4" type="ORF">GSTENG00030136001</name>
</gene>
<evidence type="ECO:0000256" key="3">
    <source>
        <dbReference type="SAM" id="MobiDB-lite"/>
    </source>
</evidence>
<dbReference type="GO" id="GO:0032259">
    <property type="term" value="P:methylation"/>
    <property type="evidence" value="ECO:0007669"/>
    <property type="project" value="UniProtKB-KW"/>
</dbReference>